<comment type="caution">
    <text evidence="2">The sequence shown here is derived from an EMBL/GenBank/DDBJ whole genome shotgun (WGS) entry which is preliminary data.</text>
</comment>
<accession>A0A8J6XP77</accession>
<evidence type="ECO:0000313" key="2">
    <source>
        <dbReference type="EMBL" id="MBD2775585.1"/>
    </source>
</evidence>
<keyword evidence="3" id="KW-1185">Reference proteome</keyword>
<gene>
    <name evidence="2" type="ORF">ICL16_26890</name>
</gene>
<dbReference type="InterPro" id="IPR012349">
    <property type="entry name" value="Split_barrel_FMN-bd"/>
</dbReference>
<dbReference type="PANTHER" id="PTHR34818">
    <property type="entry name" value="PROTEIN BLI-3"/>
    <property type="match status" value="1"/>
</dbReference>
<dbReference type="SUPFAM" id="SSF50475">
    <property type="entry name" value="FMN-binding split barrel"/>
    <property type="match status" value="1"/>
</dbReference>
<organism evidence="2 3">
    <name type="scientific">Iningainema tapete BLCC-T55</name>
    <dbReference type="NCBI Taxonomy" id="2748662"/>
    <lineage>
        <taxon>Bacteria</taxon>
        <taxon>Bacillati</taxon>
        <taxon>Cyanobacteriota</taxon>
        <taxon>Cyanophyceae</taxon>
        <taxon>Nostocales</taxon>
        <taxon>Scytonemataceae</taxon>
        <taxon>Iningainema tapete</taxon>
    </lineage>
</organism>
<dbReference type="Gene3D" id="2.30.110.10">
    <property type="entry name" value="Electron Transport, Fmn-binding Protein, Chain A"/>
    <property type="match status" value="1"/>
</dbReference>
<protein>
    <submittedName>
        <fullName evidence="2">Pyridoxamine 5'-phosphate oxidase family protein</fullName>
    </submittedName>
</protein>
<evidence type="ECO:0000313" key="3">
    <source>
        <dbReference type="Proteomes" id="UP000629098"/>
    </source>
</evidence>
<dbReference type="RefSeq" id="WP_190834189.1">
    <property type="nucleotide sequence ID" value="NZ_CAWPPI010000083.1"/>
</dbReference>
<proteinExistence type="predicted"/>
<sequence>MTDSQNHNEQLHKLRELIKDIDIGMLTTINEDGSLHSRPMSTNSEVEFDGDLWFFTYGSSHKVLEIQMHQQVNVSFSDPNKQRYISLSGTAQLVRDRNKIQQLWKPQLKAWFPKELEEPDIALLKVSVDKAEYWDTPSSFVAHTIALVKAIATGEKANVGENEKVNLS</sequence>
<evidence type="ECO:0000259" key="1">
    <source>
        <dbReference type="Pfam" id="PF16242"/>
    </source>
</evidence>
<dbReference type="InterPro" id="IPR038725">
    <property type="entry name" value="YdaG_split_barrel_FMN-bd"/>
</dbReference>
<reference evidence="2" key="1">
    <citation type="submission" date="2020-09" db="EMBL/GenBank/DDBJ databases">
        <title>Iningainema tapete sp. nov. (Scytonemataceae, Cyanobacteria) from greenhouses in central Florida (USA) produces two types of nodularin with biosynthetic potential for microcystin-LR and anabaenopeptins.</title>
        <authorList>
            <person name="Berthold D.E."/>
            <person name="Lefler F.W."/>
            <person name="Huang I.-S."/>
            <person name="Abdulla H."/>
            <person name="Zimba P.V."/>
            <person name="Laughinghouse H.D. IV."/>
        </authorList>
    </citation>
    <scope>NUCLEOTIDE SEQUENCE</scope>
    <source>
        <strain evidence="2">BLCCT55</strain>
    </source>
</reference>
<dbReference type="PANTHER" id="PTHR34818:SF1">
    <property type="entry name" value="PROTEIN BLI-3"/>
    <property type="match status" value="1"/>
</dbReference>
<dbReference type="Pfam" id="PF16242">
    <property type="entry name" value="Pyrid_ox_like"/>
    <property type="match status" value="1"/>
</dbReference>
<dbReference type="EMBL" id="JACXAE010000083">
    <property type="protein sequence ID" value="MBD2775585.1"/>
    <property type="molecule type" value="Genomic_DNA"/>
</dbReference>
<feature type="domain" description="General stress protein FMN-binding split barrel" evidence="1">
    <location>
        <begin position="9"/>
        <end position="157"/>
    </location>
</feature>
<name>A0A8J6XP77_9CYAN</name>
<dbReference type="AlphaFoldDB" id="A0A8J6XP77"/>
<dbReference type="InterPro" id="IPR052917">
    <property type="entry name" value="Stress-Dev_Protein"/>
</dbReference>
<dbReference type="Proteomes" id="UP000629098">
    <property type="component" value="Unassembled WGS sequence"/>
</dbReference>